<dbReference type="AlphaFoldDB" id="A0A397U9K7"/>
<name>A0A397U9K7_9GLOM</name>
<dbReference type="EMBL" id="QKWP01001726">
    <property type="protein sequence ID" value="RIB06995.1"/>
    <property type="molecule type" value="Genomic_DNA"/>
</dbReference>
<evidence type="ECO:0000313" key="1">
    <source>
        <dbReference type="EMBL" id="RIB06995.1"/>
    </source>
</evidence>
<dbReference type="STRING" id="44941.A0A397U9K7"/>
<gene>
    <name evidence="1" type="ORF">C2G38_2215644</name>
</gene>
<dbReference type="OrthoDB" id="2427863at2759"/>
<comment type="caution">
    <text evidence="1">The sequence shown here is derived from an EMBL/GenBank/DDBJ whole genome shotgun (WGS) entry which is preliminary data.</text>
</comment>
<sequence>MEYNICSNDNNTNEVIITALEELDNTFFVECLDSESDEDSNFLSDIEPISDINDDNIPLSLLNEFDFIDVPDNYIEDKIYDELKLSGQKFFEKGKYLCCSKHSCFEQIGYEKFLARQAKFESLDKNIKYLHFGYYYNNDISVCCDTYLALTGISYKYLENIKQHLQEHGLEERIHGNTGRAPKNIKRIEVNYDVACDIFKFLKNYSNIHSMPSPGQYFA</sequence>
<reference evidence="1 2" key="1">
    <citation type="submission" date="2018-06" db="EMBL/GenBank/DDBJ databases">
        <title>Comparative genomics reveals the genomic features of Rhizophagus irregularis, R. cerebriforme, R. diaphanum and Gigaspora rosea, and their symbiotic lifestyle signature.</title>
        <authorList>
            <person name="Morin E."/>
            <person name="San Clemente H."/>
            <person name="Chen E.C.H."/>
            <person name="De La Providencia I."/>
            <person name="Hainaut M."/>
            <person name="Kuo A."/>
            <person name="Kohler A."/>
            <person name="Murat C."/>
            <person name="Tang N."/>
            <person name="Roy S."/>
            <person name="Loubradou J."/>
            <person name="Henrissat B."/>
            <person name="Grigoriev I.V."/>
            <person name="Corradi N."/>
            <person name="Roux C."/>
            <person name="Martin F.M."/>
        </authorList>
    </citation>
    <scope>NUCLEOTIDE SEQUENCE [LARGE SCALE GENOMIC DNA]</scope>
    <source>
        <strain evidence="1 2">DAOM 194757</strain>
    </source>
</reference>
<organism evidence="1 2">
    <name type="scientific">Gigaspora rosea</name>
    <dbReference type="NCBI Taxonomy" id="44941"/>
    <lineage>
        <taxon>Eukaryota</taxon>
        <taxon>Fungi</taxon>
        <taxon>Fungi incertae sedis</taxon>
        <taxon>Mucoromycota</taxon>
        <taxon>Glomeromycotina</taxon>
        <taxon>Glomeromycetes</taxon>
        <taxon>Diversisporales</taxon>
        <taxon>Gigasporaceae</taxon>
        <taxon>Gigaspora</taxon>
    </lineage>
</organism>
<keyword evidence="2" id="KW-1185">Reference proteome</keyword>
<proteinExistence type="predicted"/>
<accession>A0A397U9K7</accession>
<protein>
    <submittedName>
        <fullName evidence="1">Uncharacterized protein</fullName>
    </submittedName>
</protein>
<evidence type="ECO:0000313" key="2">
    <source>
        <dbReference type="Proteomes" id="UP000266673"/>
    </source>
</evidence>
<dbReference type="Proteomes" id="UP000266673">
    <property type="component" value="Unassembled WGS sequence"/>
</dbReference>